<dbReference type="Proteomes" id="UP001372338">
    <property type="component" value="Unassembled WGS sequence"/>
</dbReference>
<evidence type="ECO:0000313" key="4">
    <source>
        <dbReference type="Proteomes" id="UP001372338"/>
    </source>
</evidence>
<accession>A0AAN9E4M8</accession>
<gene>
    <name evidence="3" type="ORF">RIF29_41049</name>
</gene>
<evidence type="ECO:0000256" key="2">
    <source>
        <dbReference type="SAM" id="MobiDB-lite"/>
    </source>
</evidence>
<protein>
    <submittedName>
        <fullName evidence="3">Uncharacterized protein</fullName>
    </submittedName>
</protein>
<keyword evidence="1" id="KW-0175">Coiled coil</keyword>
<dbReference type="EMBL" id="JAYWIO010000008">
    <property type="protein sequence ID" value="KAK7246189.1"/>
    <property type="molecule type" value="Genomic_DNA"/>
</dbReference>
<feature type="region of interest" description="Disordered" evidence="2">
    <location>
        <begin position="293"/>
        <end position="366"/>
    </location>
</feature>
<keyword evidence="4" id="KW-1185">Reference proteome</keyword>
<proteinExistence type="predicted"/>
<comment type="caution">
    <text evidence="3">The sequence shown here is derived from an EMBL/GenBank/DDBJ whole genome shotgun (WGS) entry which is preliminary data.</text>
</comment>
<sequence>MPKQKKKPSSSSSTSERKNWDNIFNSLVQMVRNQQSQLQSLATQHKFLQERFSMQHDNWAYDIRTRNDQISQLQRTLMAAEKKRLLEMATADMVLGSTHKEASVLKWILEQTEDELKDFKACFECLSSKSSDGGEGQETVFKDSDMRKKGIFKESGKKKKGTTGSENKSTWTDADEEKCSKKIKDELRRLKGECEKLSLEKKFVWNQYNRTENDYSNKLRTKQAEVEKVNEKIKMLVSSMEQLQSENNKKDSTISQLESKVADLEAEAKRLKEEISGLSVELDSVRKSRNNRVTPVLNRCTEGAKNSDSGASKASSRRRNVSMKKEISAPSALVPAPSALVPANLSDKGNRGRKRKEGPAVPISETPKLFSSRFKVPKLKSSSRVS</sequence>
<evidence type="ECO:0000313" key="3">
    <source>
        <dbReference type="EMBL" id="KAK7246189.1"/>
    </source>
</evidence>
<feature type="compositionally biased region" description="Low complexity" evidence="2">
    <location>
        <begin position="328"/>
        <end position="346"/>
    </location>
</feature>
<name>A0AAN9E4M8_CROPI</name>
<evidence type="ECO:0000256" key="1">
    <source>
        <dbReference type="SAM" id="Coils"/>
    </source>
</evidence>
<organism evidence="3 4">
    <name type="scientific">Crotalaria pallida</name>
    <name type="common">Smooth rattlebox</name>
    <name type="synonym">Crotalaria striata</name>
    <dbReference type="NCBI Taxonomy" id="3830"/>
    <lineage>
        <taxon>Eukaryota</taxon>
        <taxon>Viridiplantae</taxon>
        <taxon>Streptophyta</taxon>
        <taxon>Embryophyta</taxon>
        <taxon>Tracheophyta</taxon>
        <taxon>Spermatophyta</taxon>
        <taxon>Magnoliopsida</taxon>
        <taxon>eudicotyledons</taxon>
        <taxon>Gunneridae</taxon>
        <taxon>Pentapetalae</taxon>
        <taxon>rosids</taxon>
        <taxon>fabids</taxon>
        <taxon>Fabales</taxon>
        <taxon>Fabaceae</taxon>
        <taxon>Papilionoideae</taxon>
        <taxon>50 kb inversion clade</taxon>
        <taxon>genistoids sensu lato</taxon>
        <taxon>core genistoids</taxon>
        <taxon>Crotalarieae</taxon>
        <taxon>Crotalaria</taxon>
    </lineage>
</organism>
<dbReference type="PANTHER" id="PTHR35992">
    <property type="entry name" value="CYTOMATRIX PROTEIN-LIKE PROTEIN"/>
    <property type="match status" value="1"/>
</dbReference>
<feature type="coiled-coil region" evidence="1">
    <location>
        <begin position="180"/>
        <end position="288"/>
    </location>
</feature>
<dbReference type="AlphaFoldDB" id="A0AAN9E4M8"/>
<dbReference type="PANTHER" id="PTHR35992:SF1">
    <property type="entry name" value="CYTOMATRIX PROTEIN-LIKE PROTEIN"/>
    <property type="match status" value="1"/>
</dbReference>
<dbReference type="Gene3D" id="1.20.5.1700">
    <property type="match status" value="1"/>
</dbReference>
<reference evidence="3 4" key="1">
    <citation type="submission" date="2024-01" db="EMBL/GenBank/DDBJ databases">
        <title>The genomes of 5 underutilized Papilionoideae crops provide insights into root nodulation and disease resistanc.</title>
        <authorList>
            <person name="Yuan L."/>
        </authorList>
    </citation>
    <scope>NUCLEOTIDE SEQUENCE [LARGE SCALE GENOMIC DNA]</scope>
    <source>
        <strain evidence="3">ZHUSHIDOU_FW_LH</strain>
        <tissue evidence="3">Leaf</tissue>
    </source>
</reference>
<feature type="compositionally biased region" description="Polar residues" evidence="2">
    <location>
        <begin position="304"/>
        <end position="314"/>
    </location>
</feature>
<feature type="region of interest" description="Disordered" evidence="2">
    <location>
        <begin position="152"/>
        <end position="175"/>
    </location>
</feature>
<feature type="coiled-coil region" evidence="1">
    <location>
        <begin position="31"/>
        <end position="83"/>
    </location>
</feature>